<dbReference type="GO" id="GO:0017108">
    <property type="term" value="F:5'-flap endonuclease activity"/>
    <property type="evidence" value="ECO:0007669"/>
    <property type="project" value="TreeGrafter"/>
</dbReference>
<dbReference type="GO" id="GO:0036297">
    <property type="term" value="P:interstrand cross-link repair"/>
    <property type="evidence" value="ECO:0007669"/>
    <property type="project" value="InterPro"/>
</dbReference>
<protein>
    <recommendedName>
        <fullName evidence="5">Fanconi-associated nuclease</fullName>
        <ecNumber evidence="5">3.1.4.1</ecNumber>
    </recommendedName>
</protein>
<comment type="function">
    <text evidence="5">Nuclease required for the repair of DNA interstrand cross-links (ICL). Acts as a 5'-3' exonuclease that anchors at a cut end of DNA and cleaves DNA successively at every third nucleotide, allowing to excise an ICL from one strand through flanking incisions.</text>
</comment>
<feature type="compositionally biased region" description="Polar residues" evidence="6">
    <location>
        <begin position="119"/>
        <end position="136"/>
    </location>
</feature>
<name>A0A058Z0J1_FONAL</name>
<dbReference type="InterPro" id="IPR014883">
    <property type="entry name" value="VRR_NUC"/>
</dbReference>
<dbReference type="PANTHER" id="PTHR15749">
    <property type="entry name" value="FANCONI-ASSOCIATED NUCLEASE 1"/>
    <property type="match status" value="1"/>
</dbReference>
<dbReference type="EC" id="3.1.4.1" evidence="5"/>
<dbReference type="GO" id="GO:0070336">
    <property type="term" value="F:flap-structured DNA binding"/>
    <property type="evidence" value="ECO:0007669"/>
    <property type="project" value="TreeGrafter"/>
</dbReference>
<feature type="region of interest" description="Disordered" evidence="6">
    <location>
        <begin position="1"/>
        <end position="175"/>
    </location>
</feature>
<feature type="compositionally biased region" description="Pro residues" evidence="6">
    <location>
        <begin position="18"/>
        <end position="28"/>
    </location>
</feature>
<evidence type="ECO:0000313" key="9">
    <source>
        <dbReference type="Proteomes" id="UP000030693"/>
    </source>
</evidence>
<dbReference type="EMBL" id="KB932213">
    <property type="protein sequence ID" value="KCV67789.1"/>
    <property type="molecule type" value="Genomic_DNA"/>
</dbReference>
<dbReference type="GeneID" id="20530456"/>
<evidence type="ECO:0000256" key="1">
    <source>
        <dbReference type="ARBA" id="ARBA00022722"/>
    </source>
</evidence>
<sequence length="1447" mass="151965">MTVPPQQSSAPGPRSAAGPPPGSSPCPASPDGATGASGPDLSHCETPGLESSSSCLASGHGDRSPVLAPGPAADAHPASEIPVASQSPGALGRTTPTPTPTMTPPRAIGGPTRARASTRPANQPTLFDLGVSQTPGQRQRARRSAPRSPLTPVPPARDASSAPPPALAEPSSPTKHEAMCLLESPTKGHLSPATEESVDVRSPCGAGACPAGHGPGAPPAGRPDFAARADRLSSATDPLGEHLFRWVYGHFAVAGGDACNPSACQAPLLAPGAVLLDRYRTVTVHRPADGRPVARFLRPLSLFRLPLSSLDRSILFYLFEHQAPLVSGLRVARRFARLRTVDLASEQDPEHEAFPSEGEPEDGHEESAQGPGPAGPNRVSICPLSPEDCLREVAQSLEHLTSLGLVRRTGAVDAAETTPPLGEQVITLGQAVAPAGECPVDATHLPPPSVCICQGADLAAASPADLALANQLEASGRRLSALLDGMKVAGIRQALSHLAFLLDLGAVRAGRRPELLALLQQLDARLLGQALRHRGGCPFRGFYLATRQQLYRYLLASARREAEAGAGPGAGPAVALLSGSLYALAPATGECIHALLALMLLDEQSMLASTATTGGPAGAPAAPADNLASTERRDHGQDHGEEEDGAGALPESPWARARFVRWGRPDTGQAVFSAGGRSIARDFYHAPADAGPMVGNLLEAHPLWLASLPEWPVRPVDAVTCLLDPPPGAAFPGRVPACLLRERPCCRGCAGPGAACTGPEVDRLLWQGALHLRHMTSARALERHFRSLRSAFEFSSTADPGTYYAALAEVLELALGRLNALKRAGLSAAPGSPLDVDLEHGLPAIYRPLYEAQPGAGLHVEKRLAGLLDSGPDAGSAPASLWRESEPSPAGDASLAAGHFVACSDMARYGHCCLHGAEAPMGDAPPAGGPPAAWDFGDHSAETPWRPSFELDERAVLARLAWRGGQHLCRWAAAVGACRAPGPGDAASAATAQRMHLSRARQLAMDLLTALLWGRSHARRRGRAWVALAKLSGAAHGRYAAELCRQGLRDPLTLAGPRRALFHHLSRLLRSGCITMCSATDTDADMEADTHIVNQALFYDRIELRKVIHQRTGRRPIPLWISPSHRHGTSVEQATLDVYRLRGGWHGCHAEASPWRTLFLVLAYDSVLAPSCDKDEGGASAWRHPYQGLPAGLRAGPGIFYHMHFAAIEALVAAVEQGHALHLFDQACLRHHINAPYLAQNLTGGAPQTVEGQRFASDRHFGHWPAVPLRGQVPASNPPDATPGAWRQPPALRGLGVETLAAARTLAALASPRLFWPADHLPGGLVPPAGARAPPVSAVAAVLADALRAQAFHWAEVGSGLPDLMLWRLPLDVPFPAADVALQPGQAPAVPPAQRPHLLLVEVKSPTDSVQPAQAWWMARMTRAARTASPALGEFATGVCHVGLASQ</sequence>
<evidence type="ECO:0000256" key="5">
    <source>
        <dbReference type="RuleBase" id="RU365033"/>
    </source>
</evidence>
<evidence type="ECO:0000256" key="6">
    <source>
        <dbReference type="SAM" id="MobiDB-lite"/>
    </source>
</evidence>
<dbReference type="Pfam" id="PF08774">
    <property type="entry name" value="VRR_NUC"/>
    <property type="match status" value="1"/>
</dbReference>
<dbReference type="GO" id="GO:0046872">
    <property type="term" value="F:metal ion binding"/>
    <property type="evidence" value="ECO:0007669"/>
    <property type="project" value="UniProtKB-KW"/>
</dbReference>
<feature type="domain" description="VRR-NUC" evidence="7">
    <location>
        <begin position="1343"/>
        <end position="1441"/>
    </location>
</feature>
<comment type="catalytic activity">
    <reaction evidence="5">
        <text>Hydrolytically removes 5'-nucleotides successively from the 3'-hydroxy termini of 3'-hydroxy-terminated oligonucleotides.</text>
        <dbReference type="EC" id="3.1.4.1"/>
    </reaction>
</comment>
<evidence type="ECO:0000259" key="7">
    <source>
        <dbReference type="Pfam" id="PF08774"/>
    </source>
</evidence>
<dbReference type="GO" id="GO:0008409">
    <property type="term" value="F:5'-3' exonuclease activity"/>
    <property type="evidence" value="ECO:0007669"/>
    <property type="project" value="TreeGrafter"/>
</dbReference>
<feature type="region of interest" description="Disordered" evidence="6">
    <location>
        <begin position="346"/>
        <end position="380"/>
    </location>
</feature>
<keyword evidence="5" id="KW-0464">Manganese</keyword>
<keyword evidence="5" id="KW-0227">DNA damage</keyword>
<feature type="compositionally biased region" description="Basic and acidic residues" evidence="6">
    <location>
        <begin position="630"/>
        <end position="639"/>
    </location>
</feature>
<evidence type="ECO:0000256" key="3">
    <source>
        <dbReference type="ARBA" id="ARBA00022801"/>
    </source>
</evidence>
<keyword evidence="1 5" id="KW-0540">Nuclease</keyword>
<keyword evidence="2 5" id="KW-0479">Metal-binding</keyword>
<proteinExistence type="inferred from homology"/>
<feature type="region of interest" description="Disordered" evidence="6">
    <location>
        <begin position="611"/>
        <end position="650"/>
    </location>
</feature>
<gene>
    <name evidence="8" type="ORF">H696_05731</name>
</gene>
<reference evidence="8" key="1">
    <citation type="submission" date="2013-04" db="EMBL/GenBank/DDBJ databases">
        <title>The Genome Sequence of Fonticula alba ATCC 38817.</title>
        <authorList>
            <consortium name="The Broad Institute Genomics Platform"/>
            <person name="Russ C."/>
            <person name="Cuomo C."/>
            <person name="Burger G."/>
            <person name="Gray M.W."/>
            <person name="Holland P.W.H."/>
            <person name="King N."/>
            <person name="Lang F.B.F."/>
            <person name="Roger A.J."/>
            <person name="Ruiz-Trillo I."/>
            <person name="Brown M."/>
            <person name="Walker B."/>
            <person name="Young S."/>
            <person name="Zeng Q."/>
            <person name="Gargeya S."/>
            <person name="Fitzgerald M."/>
            <person name="Haas B."/>
            <person name="Abouelleil A."/>
            <person name="Allen A.W."/>
            <person name="Alvarado L."/>
            <person name="Arachchi H.M."/>
            <person name="Berlin A.M."/>
            <person name="Chapman S.B."/>
            <person name="Gainer-Dewar J."/>
            <person name="Goldberg J."/>
            <person name="Griggs A."/>
            <person name="Gujja S."/>
            <person name="Hansen M."/>
            <person name="Howarth C."/>
            <person name="Imamovic A."/>
            <person name="Ireland A."/>
            <person name="Larimer J."/>
            <person name="McCowan C."/>
            <person name="Murphy C."/>
            <person name="Pearson M."/>
            <person name="Poon T.W."/>
            <person name="Priest M."/>
            <person name="Roberts A."/>
            <person name="Saif S."/>
            <person name="Shea T."/>
            <person name="Sisk P."/>
            <person name="Sykes S."/>
            <person name="Wortman J."/>
            <person name="Nusbaum C."/>
            <person name="Birren B."/>
        </authorList>
    </citation>
    <scope>NUCLEOTIDE SEQUENCE [LARGE SCALE GENOMIC DNA]</scope>
    <source>
        <strain evidence="8">ATCC 38817</strain>
    </source>
</reference>
<comment type="cofactor">
    <cofactor evidence="5">
        <name>Mg(2+)</name>
        <dbReference type="ChEBI" id="CHEBI:18420"/>
    </cofactor>
    <cofactor evidence="5">
        <name>Mn(2+)</name>
        <dbReference type="ChEBI" id="CHEBI:29035"/>
    </cofactor>
</comment>
<feature type="compositionally biased region" description="Low complexity" evidence="6">
    <location>
        <begin position="1"/>
        <end position="17"/>
    </location>
</feature>
<dbReference type="RefSeq" id="XP_009497820.1">
    <property type="nucleotide sequence ID" value="XM_009499545.1"/>
</dbReference>
<keyword evidence="5" id="KW-0234">DNA repair</keyword>
<keyword evidence="5" id="KW-0539">Nucleus</keyword>
<feature type="region of interest" description="Disordered" evidence="6">
    <location>
        <begin position="1267"/>
        <end position="1289"/>
    </location>
</feature>
<evidence type="ECO:0000256" key="2">
    <source>
        <dbReference type="ARBA" id="ARBA00022723"/>
    </source>
</evidence>
<comment type="subcellular location">
    <subcellularLocation>
        <location evidence="5">Nucleus</location>
    </subcellularLocation>
</comment>
<dbReference type="Proteomes" id="UP000030693">
    <property type="component" value="Unassembled WGS sequence"/>
</dbReference>
<keyword evidence="9" id="KW-1185">Reference proteome</keyword>
<dbReference type="GO" id="GO:0004528">
    <property type="term" value="F:phosphodiesterase I activity"/>
    <property type="evidence" value="ECO:0007669"/>
    <property type="project" value="UniProtKB-EC"/>
</dbReference>
<dbReference type="InterPro" id="IPR033315">
    <property type="entry name" value="Fan1-like"/>
</dbReference>
<dbReference type="PANTHER" id="PTHR15749:SF4">
    <property type="entry name" value="FANCONI-ASSOCIATED NUCLEASE 1"/>
    <property type="match status" value="1"/>
</dbReference>
<comment type="similarity">
    <text evidence="5">Belongs to the FAN1 family.</text>
</comment>
<feature type="compositionally biased region" description="Low complexity" evidence="6">
    <location>
        <begin position="611"/>
        <end position="624"/>
    </location>
</feature>
<evidence type="ECO:0000256" key="4">
    <source>
        <dbReference type="ARBA" id="ARBA00022842"/>
    </source>
</evidence>
<organism evidence="8">
    <name type="scientific">Fonticula alba</name>
    <name type="common">Slime mold</name>
    <dbReference type="NCBI Taxonomy" id="691883"/>
    <lineage>
        <taxon>Eukaryota</taxon>
        <taxon>Rotosphaerida</taxon>
        <taxon>Fonticulaceae</taxon>
        <taxon>Fonticula</taxon>
    </lineage>
</organism>
<keyword evidence="3 5" id="KW-0378">Hydrolase</keyword>
<evidence type="ECO:0000313" key="8">
    <source>
        <dbReference type="EMBL" id="KCV67789.1"/>
    </source>
</evidence>
<accession>A0A058Z0J1</accession>
<dbReference type="GO" id="GO:0005634">
    <property type="term" value="C:nucleus"/>
    <property type="evidence" value="ECO:0007669"/>
    <property type="project" value="UniProtKB-SubCell"/>
</dbReference>
<keyword evidence="4 5" id="KW-0460">Magnesium</keyword>